<reference evidence="2" key="1">
    <citation type="submission" date="2022-11" db="UniProtKB">
        <authorList>
            <consortium name="WormBaseParasite"/>
        </authorList>
    </citation>
    <scope>IDENTIFICATION</scope>
</reference>
<organism evidence="1 2">
    <name type="scientific">Panagrolaimus sp. JU765</name>
    <dbReference type="NCBI Taxonomy" id="591449"/>
    <lineage>
        <taxon>Eukaryota</taxon>
        <taxon>Metazoa</taxon>
        <taxon>Ecdysozoa</taxon>
        <taxon>Nematoda</taxon>
        <taxon>Chromadorea</taxon>
        <taxon>Rhabditida</taxon>
        <taxon>Tylenchina</taxon>
        <taxon>Panagrolaimomorpha</taxon>
        <taxon>Panagrolaimoidea</taxon>
        <taxon>Panagrolaimidae</taxon>
        <taxon>Panagrolaimus</taxon>
    </lineage>
</organism>
<evidence type="ECO:0000313" key="1">
    <source>
        <dbReference type="Proteomes" id="UP000887576"/>
    </source>
</evidence>
<accession>A0AC34QTQ1</accession>
<name>A0AC34QTQ1_9BILA</name>
<proteinExistence type="predicted"/>
<evidence type="ECO:0000313" key="2">
    <source>
        <dbReference type="WBParaSite" id="JU765_v2.g19380.t1"/>
    </source>
</evidence>
<sequence length="312" mass="36215">MIKFFRGFRFADGDTMEFVLRKMLVFQSSDVNAGPFLTTKDVIDFTPNYSANVWFDLKKDDSEKVDLFFWVESELDIVVYGKLTNQNLSKTLEFDDELFPKKACHKFRLGNFSELFKLRLLKLELEANFKPKLVINAHHNRPLFSSWLYEEQALRDYKIICGSEEIKVHKNMLASGSPVFRSILQKEATSKKLVINGFKPATVQSAVRLIYVRKVNKMMEIKELLDLLRFVTKYNLKDKDLVENWVKLCLDLEKACVVVSTDLEDSFKWLVEMAQNLLAANIDKLPKLAGFELLKPEVFETILTLSKELKNS</sequence>
<protein>
    <submittedName>
        <fullName evidence="2">BTB domain-containing protein</fullName>
    </submittedName>
</protein>
<dbReference type="WBParaSite" id="JU765_v2.g19380.t1">
    <property type="protein sequence ID" value="JU765_v2.g19380.t1"/>
    <property type="gene ID" value="JU765_v2.g19380"/>
</dbReference>
<dbReference type="Proteomes" id="UP000887576">
    <property type="component" value="Unplaced"/>
</dbReference>